<dbReference type="EMBL" id="CAJOBQ010002295">
    <property type="protein sequence ID" value="CAF4551398.1"/>
    <property type="molecule type" value="Genomic_DNA"/>
</dbReference>
<evidence type="ECO:0000313" key="5">
    <source>
        <dbReference type="Proteomes" id="UP000663848"/>
    </source>
</evidence>
<evidence type="ECO:0000313" key="3">
    <source>
        <dbReference type="EMBL" id="CAF4551398.1"/>
    </source>
</evidence>
<dbReference type="AlphaFoldDB" id="A0A820ZJZ3"/>
<organism evidence="4 5">
    <name type="scientific">Rotaria socialis</name>
    <dbReference type="NCBI Taxonomy" id="392032"/>
    <lineage>
        <taxon>Eukaryota</taxon>
        <taxon>Metazoa</taxon>
        <taxon>Spiralia</taxon>
        <taxon>Gnathifera</taxon>
        <taxon>Rotifera</taxon>
        <taxon>Eurotatoria</taxon>
        <taxon>Bdelloidea</taxon>
        <taxon>Philodinida</taxon>
        <taxon>Philodinidae</taxon>
        <taxon>Rotaria</taxon>
    </lineage>
</organism>
<dbReference type="Proteomes" id="UP000663862">
    <property type="component" value="Unassembled WGS sequence"/>
</dbReference>
<evidence type="ECO:0000256" key="1">
    <source>
        <dbReference type="SAM" id="Phobius"/>
    </source>
</evidence>
<dbReference type="Proteomes" id="UP000663869">
    <property type="component" value="Unassembled WGS sequence"/>
</dbReference>
<sequence>MQKLFIDHSKTAITLPSMYPDQQLSKQWIDLLIESQNNSLLLEYIDRVNNELVTSMTDEIEVFYKYVFHYIHKIIQPLDYFTNKLSVYISVLSNLSPWAILVQMIFFNQPNSMSEHTIQTTSETVWQVR</sequence>
<name>A0A820ZJZ3_9BILA</name>
<protein>
    <submittedName>
        <fullName evidence="4">Uncharacterized protein</fullName>
    </submittedName>
</protein>
<dbReference type="EMBL" id="CAJNYU010003282">
    <property type="protein sequence ID" value="CAF3658115.1"/>
    <property type="molecule type" value="Genomic_DNA"/>
</dbReference>
<comment type="caution">
    <text evidence="4">The sequence shown here is derived from an EMBL/GenBank/DDBJ whole genome shotgun (WGS) entry which is preliminary data.</text>
</comment>
<proteinExistence type="predicted"/>
<keyword evidence="1" id="KW-1133">Transmembrane helix</keyword>
<keyword evidence="1" id="KW-0472">Membrane</keyword>
<gene>
    <name evidence="2" type="ORF">FME351_LOCUS24894</name>
    <name evidence="4" type="ORF">QYT958_LOCUS9167</name>
    <name evidence="3" type="ORF">TSG867_LOCUS24680</name>
</gene>
<keyword evidence="1" id="KW-0812">Transmembrane</keyword>
<accession>A0A820ZJZ3</accession>
<evidence type="ECO:0000313" key="2">
    <source>
        <dbReference type="EMBL" id="CAF3658115.1"/>
    </source>
</evidence>
<evidence type="ECO:0000313" key="4">
    <source>
        <dbReference type="EMBL" id="CAF4563923.1"/>
    </source>
</evidence>
<dbReference type="Proteomes" id="UP000663848">
    <property type="component" value="Unassembled WGS sequence"/>
</dbReference>
<feature type="transmembrane region" description="Helical" evidence="1">
    <location>
        <begin position="85"/>
        <end position="106"/>
    </location>
</feature>
<reference evidence="4" key="1">
    <citation type="submission" date="2021-02" db="EMBL/GenBank/DDBJ databases">
        <authorList>
            <person name="Nowell W R."/>
        </authorList>
    </citation>
    <scope>NUCLEOTIDE SEQUENCE</scope>
</reference>
<dbReference type="EMBL" id="CAJOBR010000953">
    <property type="protein sequence ID" value="CAF4563923.1"/>
    <property type="molecule type" value="Genomic_DNA"/>
</dbReference>